<accession>A0A6A0H3X5</accession>
<dbReference type="Gene3D" id="3.90.520.10">
    <property type="entry name" value="SMAD MH1 domain"/>
    <property type="match status" value="1"/>
</dbReference>
<dbReference type="GO" id="GO:0016192">
    <property type="term" value="P:vesicle-mediated transport"/>
    <property type="evidence" value="ECO:0007669"/>
    <property type="project" value="TreeGrafter"/>
</dbReference>
<dbReference type="GO" id="GO:0008432">
    <property type="term" value="F:JUN kinase binding"/>
    <property type="evidence" value="ECO:0007669"/>
    <property type="project" value="TreeGrafter"/>
</dbReference>
<dbReference type="PROSITE" id="PS51776">
    <property type="entry name" value="RH1"/>
    <property type="match status" value="1"/>
</dbReference>
<reference evidence="8" key="2">
    <citation type="journal article" date="2018" name="Environ. Sci. Technol.">
        <title>The Toxicogenome of Hyalella azteca: A Model for Sediment Ecotoxicology and Evolutionary Toxicology.</title>
        <authorList>
            <person name="Poynton H.C."/>
            <person name="Hasenbein S."/>
            <person name="Benoit J.B."/>
            <person name="Sepulveda M.S."/>
            <person name="Poelchau M.F."/>
            <person name="Hughes D.S.T."/>
            <person name="Murali S.C."/>
            <person name="Chen S."/>
            <person name="Glastad K.M."/>
            <person name="Goodisman M.A.D."/>
            <person name="Werren J.H."/>
            <person name="Vineis J.H."/>
            <person name="Bowen J.L."/>
            <person name="Friedrich M."/>
            <person name="Jones J."/>
            <person name="Robertson H.M."/>
            <person name="Feyereisen R."/>
            <person name="Mechler-Hickson A."/>
            <person name="Mathers N."/>
            <person name="Lee C.E."/>
            <person name="Colbourne J.K."/>
            <person name="Biales A."/>
            <person name="Johnston J.S."/>
            <person name="Wellborn G.A."/>
            <person name="Rosendale A.J."/>
            <person name="Cridge A.G."/>
            <person name="Munoz-Torres M.C."/>
            <person name="Bain P.A."/>
            <person name="Manny A.R."/>
            <person name="Major K.M."/>
            <person name="Lambert F.N."/>
            <person name="Vulpe C.D."/>
            <person name="Tuck P."/>
            <person name="Blalock B.J."/>
            <person name="Lin Y.Y."/>
            <person name="Smith M.E."/>
            <person name="Ochoa-Acuna H."/>
            <person name="Chen M.M."/>
            <person name="Childers C.P."/>
            <person name="Qu J."/>
            <person name="Dugan S."/>
            <person name="Lee S.L."/>
            <person name="Chao H."/>
            <person name="Dinh H."/>
            <person name="Han Y."/>
            <person name="Doddapaneni H."/>
            <person name="Worley K.C."/>
            <person name="Muzny D.M."/>
            <person name="Gibbs R.A."/>
            <person name="Richards S."/>
        </authorList>
    </citation>
    <scope>NUCLEOTIDE SEQUENCE</scope>
    <source>
        <strain evidence="8">HAZT.00-mixed</strain>
        <tissue evidence="8">Whole organism</tissue>
    </source>
</reference>
<dbReference type="SUPFAM" id="SSF56366">
    <property type="entry name" value="SMAD MH1 domain"/>
    <property type="match status" value="1"/>
</dbReference>
<dbReference type="InterPro" id="IPR003619">
    <property type="entry name" value="MAD_homology1_Dwarfin-type"/>
</dbReference>
<dbReference type="InterPro" id="IPR013019">
    <property type="entry name" value="MAD_homology_MH1"/>
</dbReference>
<dbReference type="AlphaFoldDB" id="A0A6A0H3X5"/>
<reference evidence="8" key="1">
    <citation type="submission" date="2014-08" db="EMBL/GenBank/DDBJ databases">
        <authorList>
            <person name="Murali S."/>
            <person name="Richards S."/>
            <person name="Bandaranaike D."/>
            <person name="Bellair M."/>
            <person name="Blankenburg K."/>
            <person name="Chao H."/>
            <person name="Dinh H."/>
            <person name="Doddapaneni H."/>
            <person name="Dugan-Rocha S."/>
            <person name="Elkadiri S."/>
            <person name="Gnanaolivu R."/>
            <person name="Hughes D."/>
            <person name="Lee S."/>
            <person name="Li M."/>
            <person name="Ming W."/>
            <person name="Munidasa M."/>
            <person name="Muniz J."/>
            <person name="Nguyen L."/>
            <person name="Osuji N."/>
            <person name="Pu L.-L."/>
            <person name="Puazo M."/>
            <person name="Skinner E."/>
            <person name="Qu C."/>
            <person name="Quiroz J."/>
            <person name="Raj R."/>
            <person name="Weissenberger G."/>
            <person name="Xin Y."/>
            <person name="Zou X."/>
            <person name="Han Y."/>
            <person name="Worley K."/>
            <person name="Muzny D."/>
            <person name="Gibbs R."/>
        </authorList>
    </citation>
    <scope>NUCLEOTIDE SEQUENCE</scope>
    <source>
        <strain evidence="8">HAZT.00-mixed</strain>
        <tissue evidence="8">Whole organism</tissue>
    </source>
</reference>
<evidence type="ECO:0000256" key="3">
    <source>
        <dbReference type="ARBA" id="ARBA00023163"/>
    </source>
</evidence>
<evidence type="ECO:0000259" key="7">
    <source>
        <dbReference type="PROSITE" id="PS51776"/>
    </source>
</evidence>
<dbReference type="GO" id="GO:0005078">
    <property type="term" value="F:MAP-kinase scaffold activity"/>
    <property type="evidence" value="ECO:0007669"/>
    <property type="project" value="InterPro"/>
</dbReference>
<dbReference type="SMART" id="SM00523">
    <property type="entry name" value="DWA"/>
    <property type="match status" value="1"/>
</dbReference>
<dbReference type="PANTHER" id="PTHR13886">
    <property type="entry name" value="JNK/SAPK-ASSOCIATED PROTEIN"/>
    <property type="match status" value="1"/>
</dbReference>
<evidence type="ECO:0000256" key="2">
    <source>
        <dbReference type="ARBA" id="ARBA00023015"/>
    </source>
</evidence>
<keyword evidence="2" id="KW-0805">Transcription regulation</keyword>
<reference evidence="8" key="3">
    <citation type="submission" date="2019-06" db="EMBL/GenBank/DDBJ databases">
        <authorList>
            <person name="Poynton C."/>
            <person name="Hasenbein S."/>
            <person name="Benoit J.B."/>
            <person name="Sepulveda M.S."/>
            <person name="Poelchau M.F."/>
            <person name="Murali S.C."/>
            <person name="Chen S."/>
            <person name="Glastad K.M."/>
            <person name="Werren J.H."/>
            <person name="Vineis J.H."/>
            <person name="Bowen J.L."/>
            <person name="Friedrich M."/>
            <person name="Jones J."/>
            <person name="Robertson H.M."/>
            <person name="Feyereisen R."/>
            <person name="Mechler-Hickson A."/>
            <person name="Mathers N."/>
            <person name="Lee C.E."/>
            <person name="Colbourne J.K."/>
            <person name="Biales A."/>
            <person name="Johnston J.S."/>
            <person name="Wellborn G.A."/>
            <person name="Rosendale A.J."/>
            <person name="Cridge A.G."/>
            <person name="Munoz-Torres M.C."/>
            <person name="Bain P.A."/>
            <person name="Manny A.R."/>
            <person name="Major K.M."/>
            <person name="Lambert F.N."/>
            <person name="Vulpe C.D."/>
            <person name="Tuck P."/>
            <person name="Blalock B.J."/>
            <person name="Lin Y.-Y."/>
            <person name="Smith M.E."/>
            <person name="Ochoa-Acuna H."/>
            <person name="Chen M.-J.M."/>
            <person name="Childers C.P."/>
            <person name="Qu J."/>
            <person name="Dugan S."/>
            <person name="Lee S.L."/>
            <person name="Chao H."/>
            <person name="Dinh H."/>
            <person name="Han Y."/>
            <person name="Doddapaneni H."/>
            <person name="Worley K.C."/>
            <person name="Muzny D.M."/>
            <person name="Gibbs R.A."/>
            <person name="Richards S."/>
        </authorList>
    </citation>
    <scope>NUCLEOTIDE SEQUENCE</scope>
    <source>
        <strain evidence="8">HAZT.00-mixed</strain>
        <tissue evidence="8">Whole organism</tissue>
    </source>
</reference>
<dbReference type="GO" id="GO:0030159">
    <property type="term" value="F:signaling receptor complex adaptor activity"/>
    <property type="evidence" value="ECO:0007669"/>
    <property type="project" value="TreeGrafter"/>
</dbReference>
<feature type="domain" description="RH1" evidence="7">
    <location>
        <begin position="104"/>
        <end position="191"/>
    </location>
</feature>
<evidence type="ECO:0008006" key="9">
    <source>
        <dbReference type="Google" id="ProtNLM"/>
    </source>
</evidence>
<organism evidence="8">
    <name type="scientific">Hyalella azteca</name>
    <name type="common">Amphipod</name>
    <dbReference type="NCBI Taxonomy" id="294128"/>
    <lineage>
        <taxon>Eukaryota</taxon>
        <taxon>Metazoa</taxon>
        <taxon>Ecdysozoa</taxon>
        <taxon>Arthropoda</taxon>
        <taxon>Crustacea</taxon>
        <taxon>Multicrustacea</taxon>
        <taxon>Malacostraca</taxon>
        <taxon>Eumalacostraca</taxon>
        <taxon>Peracarida</taxon>
        <taxon>Amphipoda</taxon>
        <taxon>Senticaudata</taxon>
        <taxon>Talitrida</taxon>
        <taxon>Talitroidea</taxon>
        <taxon>Hyalellidae</taxon>
        <taxon>Hyalella</taxon>
    </lineage>
</organism>
<evidence type="ECO:0000259" key="6">
    <source>
        <dbReference type="PROSITE" id="PS51075"/>
    </source>
</evidence>
<proteinExistence type="predicted"/>
<evidence type="ECO:0000313" key="8">
    <source>
        <dbReference type="EMBL" id="KAA0198987.1"/>
    </source>
</evidence>
<dbReference type="PANTHER" id="PTHR13886:SF4">
    <property type="entry name" value="JNK-INTERACTING PROTEIN 3"/>
    <property type="match status" value="1"/>
</dbReference>
<feature type="domain" description="MH1" evidence="6">
    <location>
        <begin position="1"/>
        <end position="119"/>
    </location>
</feature>
<dbReference type="InterPro" id="IPR034743">
    <property type="entry name" value="RH1"/>
</dbReference>
<dbReference type="GO" id="GO:0005634">
    <property type="term" value="C:nucleus"/>
    <property type="evidence" value="ECO:0007669"/>
    <property type="project" value="UniProtKB-SubCell"/>
</dbReference>
<comment type="caution">
    <text evidence="8">The sequence shown here is derived from an EMBL/GenBank/DDBJ whole genome shotgun (WGS) entry which is preliminary data.</text>
</comment>
<keyword evidence="3" id="KW-0804">Transcription</keyword>
<keyword evidence="4" id="KW-0539">Nucleus</keyword>
<feature type="compositionally biased region" description="Polar residues" evidence="5">
    <location>
        <begin position="37"/>
        <end position="46"/>
    </location>
</feature>
<name>A0A6A0H3X5_HYAAZ</name>
<evidence type="ECO:0000256" key="4">
    <source>
        <dbReference type="ARBA" id="ARBA00023242"/>
    </source>
</evidence>
<dbReference type="Proteomes" id="UP000711488">
    <property type="component" value="Unassembled WGS sequence"/>
</dbReference>
<dbReference type="GO" id="GO:0006355">
    <property type="term" value="P:regulation of DNA-templated transcription"/>
    <property type="evidence" value="ECO:0007669"/>
    <property type="project" value="InterPro"/>
</dbReference>
<dbReference type="PROSITE" id="PS51075">
    <property type="entry name" value="MH1"/>
    <property type="match status" value="1"/>
</dbReference>
<protein>
    <recommendedName>
        <fullName evidence="9">MH1 domain-containing protein</fullName>
    </recommendedName>
</protein>
<sequence length="201" mass="23263">MEEEDFDKQAIKSLVKKLKKPDELEAPQSAPKDRSQANDPSQSNAQSKIEDCRYVVKGKKGYPHVIFSKIFRWPDIKINEKDKLKQAEQAGCNFAFNLNGEQVCVNPYHYERVVAPGIDRVQSLAGSIYQEFERMISRYDENVVEDLMPLVNILECLDLAYTENQEHDVELELLRGDYEQLVTQYEREKQLRKSSEQTAGD</sequence>
<feature type="region of interest" description="Disordered" evidence="5">
    <location>
        <begin position="17"/>
        <end position="46"/>
    </location>
</feature>
<evidence type="ECO:0000256" key="5">
    <source>
        <dbReference type="SAM" id="MobiDB-lite"/>
    </source>
</evidence>
<dbReference type="GO" id="GO:0005737">
    <property type="term" value="C:cytoplasm"/>
    <property type="evidence" value="ECO:0007669"/>
    <property type="project" value="TreeGrafter"/>
</dbReference>
<dbReference type="GO" id="GO:0019894">
    <property type="term" value="F:kinesin binding"/>
    <property type="evidence" value="ECO:0007669"/>
    <property type="project" value="TreeGrafter"/>
</dbReference>
<evidence type="ECO:0000256" key="1">
    <source>
        <dbReference type="ARBA" id="ARBA00004123"/>
    </source>
</evidence>
<dbReference type="GO" id="GO:0005667">
    <property type="term" value="C:transcription regulator complex"/>
    <property type="evidence" value="ECO:0007669"/>
    <property type="project" value="InterPro"/>
</dbReference>
<dbReference type="InterPro" id="IPR036578">
    <property type="entry name" value="SMAD_MH1_sf"/>
</dbReference>
<comment type="subcellular location">
    <subcellularLocation>
        <location evidence="1">Nucleus</location>
    </subcellularLocation>
</comment>
<dbReference type="EMBL" id="JQDR03007194">
    <property type="protein sequence ID" value="KAA0198987.1"/>
    <property type="molecule type" value="Genomic_DNA"/>
</dbReference>
<dbReference type="Pfam" id="PF09744">
    <property type="entry name" value="RH1"/>
    <property type="match status" value="1"/>
</dbReference>
<dbReference type="Pfam" id="PF03165">
    <property type="entry name" value="MH1"/>
    <property type="match status" value="1"/>
</dbReference>
<dbReference type="InterPro" id="IPR039911">
    <property type="entry name" value="JIP3/JIP4"/>
</dbReference>
<gene>
    <name evidence="8" type="ORF">HAZT_HAZT008138</name>
</gene>